<dbReference type="InterPro" id="IPR001193">
    <property type="entry name" value="MBTPS2"/>
</dbReference>
<dbReference type="AlphaFoldDB" id="A0A845HX95"/>
<dbReference type="GO" id="GO:0031293">
    <property type="term" value="P:membrane protein intracellular domain proteolysis"/>
    <property type="evidence" value="ECO:0007669"/>
    <property type="project" value="TreeGrafter"/>
</dbReference>
<feature type="transmembrane region" description="Helical" evidence="7">
    <location>
        <begin position="409"/>
        <end position="427"/>
    </location>
</feature>
<keyword evidence="5 7" id="KW-1133">Transmembrane helix</keyword>
<evidence type="ECO:0000256" key="2">
    <source>
        <dbReference type="ARBA" id="ARBA00004127"/>
    </source>
</evidence>
<comment type="cofactor">
    <cofactor evidence="1">
        <name>Zn(2+)</name>
        <dbReference type="ChEBI" id="CHEBI:29105"/>
    </cofactor>
</comment>
<evidence type="ECO:0000256" key="5">
    <source>
        <dbReference type="ARBA" id="ARBA00022989"/>
    </source>
</evidence>
<keyword evidence="4 7" id="KW-0812">Transmembrane</keyword>
<dbReference type="Pfam" id="PF02163">
    <property type="entry name" value="Peptidase_M50"/>
    <property type="match status" value="1"/>
</dbReference>
<sequence length="693" mass="77690">MRQELALLPGPRLADGQPSWTLHDPVRNQFFQLDWPSFEMLSRWELADAAAILGQINHDTTLQLDQSDLERLLSFLREQQLLQAARGSARALAAQRLRQRGGWHEWLLHNYLFFRIPLLRPDRWLDWLAPQLGWLYSPLFRWLTVAAGVLGLVGAYREWERFSATLMDTLSWQGALLYGGAITVAKVCHELGHALTAKRYGCRVPTMGLAFLVMWPVAYTDTNEVWKLTKREQRLAVAGAGIVTELMIAAWATLAWVWLPEGGPRQLAFLLSTTTWVATLAINASPFMRFDGYFLLSDYLGLPNLHNRAFALARWDLRERLFALGEPVPEPFKPGLQRGLILFAWAVWLYRLVVFLGIAALVYHFFIKAVGILLFAVEIGWFLALPVWRELRVWGTHWNTLRHSRRARRSALLGVLVAALFVLPWPSRVLSAGMLQPQQRLALYAPEHAQVEALPVPNGQQVSAGTLLLRLGSPELALRANETIARQDTLAWQSAAAGLDAANRKDWQLLHEQLAYASAESATVGADLQRYRPQAPYAGVLVDVDPDLRPGAWLKAQEYLGALIKSARWQVITYVDEEAVRRIAKGDRALFMADGGAGPAVRLTVASIDRDASRTLGEPELATLFGGDVLVREKNGVLYPEHAVYRVQLEADAELPAASPEWRGRVAIAGQWEAPALRFLRTAASVAWREAGF</sequence>
<gene>
    <name evidence="9" type="ORF">GTP23_03870</name>
</gene>
<dbReference type="GO" id="GO:0012505">
    <property type="term" value="C:endomembrane system"/>
    <property type="evidence" value="ECO:0007669"/>
    <property type="project" value="UniProtKB-SubCell"/>
</dbReference>
<feature type="transmembrane region" description="Helical" evidence="7">
    <location>
        <begin position="369"/>
        <end position="388"/>
    </location>
</feature>
<dbReference type="PANTHER" id="PTHR13325">
    <property type="entry name" value="PROTEASE M50 MEMBRANE-BOUND TRANSCRIPTION FACTOR SITE 2 PROTEASE"/>
    <property type="match status" value="1"/>
</dbReference>
<evidence type="ECO:0000256" key="1">
    <source>
        <dbReference type="ARBA" id="ARBA00001947"/>
    </source>
</evidence>
<organism evidence="9 10">
    <name type="scientific">Duganella fentianensis</name>
    <dbReference type="NCBI Taxonomy" id="2692177"/>
    <lineage>
        <taxon>Bacteria</taxon>
        <taxon>Pseudomonadati</taxon>
        <taxon>Pseudomonadota</taxon>
        <taxon>Betaproteobacteria</taxon>
        <taxon>Burkholderiales</taxon>
        <taxon>Oxalobacteraceae</taxon>
        <taxon>Telluria group</taxon>
        <taxon>Duganella</taxon>
    </lineage>
</organism>
<keyword evidence="10" id="KW-1185">Reference proteome</keyword>
<feature type="transmembrane region" description="Helical" evidence="7">
    <location>
        <begin position="265"/>
        <end position="284"/>
    </location>
</feature>
<reference evidence="9" key="1">
    <citation type="submission" date="2019-12" db="EMBL/GenBank/DDBJ databases">
        <title>Novel species isolated from a subtropical stream in China.</title>
        <authorList>
            <person name="Lu H."/>
        </authorList>
    </citation>
    <scope>NUCLEOTIDE SEQUENCE [LARGE SCALE GENOMIC DNA]</scope>
    <source>
        <strain evidence="9">FT93W</strain>
    </source>
</reference>
<dbReference type="Proteomes" id="UP000444316">
    <property type="component" value="Unassembled WGS sequence"/>
</dbReference>
<feature type="transmembrane region" description="Helical" evidence="7">
    <location>
        <begin position="139"/>
        <end position="156"/>
    </location>
</feature>
<dbReference type="GO" id="GO:0016020">
    <property type="term" value="C:membrane"/>
    <property type="evidence" value="ECO:0007669"/>
    <property type="project" value="InterPro"/>
</dbReference>
<proteinExistence type="inferred from homology"/>
<dbReference type="InterPro" id="IPR008915">
    <property type="entry name" value="Peptidase_M50"/>
</dbReference>
<evidence type="ECO:0000256" key="7">
    <source>
        <dbReference type="SAM" id="Phobius"/>
    </source>
</evidence>
<protein>
    <submittedName>
        <fullName evidence="9">HlyD family efflux transporter periplasmic adaptor subunit</fullName>
    </submittedName>
</protein>
<evidence type="ECO:0000256" key="3">
    <source>
        <dbReference type="ARBA" id="ARBA00007931"/>
    </source>
</evidence>
<comment type="subcellular location">
    <subcellularLocation>
        <location evidence="2">Endomembrane system</location>
        <topology evidence="2">Multi-pass membrane protein</topology>
    </subcellularLocation>
</comment>
<keyword evidence="6 7" id="KW-0472">Membrane</keyword>
<dbReference type="GO" id="GO:0004222">
    <property type="term" value="F:metalloendopeptidase activity"/>
    <property type="evidence" value="ECO:0007669"/>
    <property type="project" value="InterPro"/>
</dbReference>
<feature type="transmembrane region" description="Helical" evidence="7">
    <location>
        <begin position="235"/>
        <end position="259"/>
    </location>
</feature>
<accession>A0A845HX95</accession>
<evidence type="ECO:0000313" key="10">
    <source>
        <dbReference type="Proteomes" id="UP000444316"/>
    </source>
</evidence>
<evidence type="ECO:0000256" key="6">
    <source>
        <dbReference type="ARBA" id="ARBA00023136"/>
    </source>
</evidence>
<evidence type="ECO:0000313" key="9">
    <source>
        <dbReference type="EMBL" id="MYN44205.1"/>
    </source>
</evidence>
<comment type="caution">
    <text evidence="9">The sequence shown here is derived from an EMBL/GenBank/DDBJ whole genome shotgun (WGS) entry which is preliminary data.</text>
</comment>
<evidence type="ECO:0000259" key="8">
    <source>
        <dbReference type="Pfam" id="PF02163"/>
    </source>
</evidence>
<feature type="domain" description="Peptidase M50" evidence="8">
    <location>
        <begin position="182"/>
        <end position="278"/>
    </location>
</feature>
<evidence type="ECO:0000256" key="4">
    <source>
        <dbReference type="ARBA" id="ARBA00022692"/>
    </source>
</evidence>
<name>A0A845HX95_9BURK</name>
<dbReference type="EMBL" id="WWCL01000001">
    <property type="protein sequence ID" value="MYN44205.1"/>
    <property type="molecule type" value="Genomic_DNA"/>
</dbReference>
<dbReference type="GO" id="GO:0005737">
    <property type="term" value="C:cytoplasm"/>
    <property type="evidence" value="ECO:0007669"/>
    <property type="project" value="TreeGrafter"/>
</dbReference>
<feature type="transmembrane region" description="Helical" evidence="7">
    <location>
        <begin position="340"/>
        <end position="363"/>
    </location>
</feature>
<comment type="similarity">
    <text evidence="3">Belongs to the peptidase M50B family.</text>
</comment>
<dbReference type="PANTHER" id="PTHR13325:SF3">
    <property type="entry name" value="MEMBRANE-BOUND TRANSCRIPTION FACTOR SITE-2 PROTEASE"/>
    <property type="match status" value="1"/>
</dbReference>